<dbReference type="Pfam" id="PF13456">
    <property type="entry name" value="RVT_3"/>
    <property type="match status" value="1"/>
</dbReference>
<dbReference type="EMBL" id="JAVIJP010000007">
    <property type="protein sequence ID" value="KAL3648822.1"/>
    <property type="molecule type" value="Genomic_DNA"/>
</dbReference>
<dbReference type="Gene3D" id="3.30.420.10">
    <property type="entry name" value="Ribonuclease H-like superfamily/Ribonuclease H"/>
    <property type="match status" value="1"/>
</dbReference>
<protein>
    <recommendedName>
        <fullName evidence="1">RNase H type-1 domain-containing protein</fullName>
    </recommendedName>
</protein>
<evidence type="ECO:0000259" key="1">
    <source>
        <dbReference type="Pfam" id="PF13456"/>
    </source>
</evidence>
<organism evidence="2 3">
    <name type="scientific">Castilleja foliolosa</name>
    <dbReference type="NCBI Taxonomy" id="1961234"/>
    <lineage>
        <taxon>Eukaryota</taxon>
        <taxon>Viridiplantae</taxon>
        <taxon>Streptophyta</taxon>
        <taxon>Embryophyta</taxon>
        <taxon>Tracheophyta</taxon>
        <taxon>Spermatophyta</taxon>
        <taxon>Magnoliopsida</taxon>
        <taxon>eudicotyledons</taxon>
        <taxon>Gunneridae</taxon>
        <taxon>Pentapetalae</taxon>
        <taxon>asterids</taxon>
        <taxon>lamiids</taxon>
        <taxon>Lamiales</taxon>
        <taxon>Orobanchaceae</taxon>
        <taxon>Pedicularideae</taxon>
        <taxon>Castillejinae</taxon>
        <taxon>Castilleja</taxon>
    </lineage>
</organism>
<dbReference type="AlphaFoldDB" id="A0ABD3E3E1"/>
<dbReference type="Proteomes" id="UP001632038">
    <property type="component" value="Unassembled WGS sequence"/>
</dbReference>
<dbReference type="InterPro" id="IPR052929">
    <property type="entry name" value="RNase_H-like_EbsB-rel"/>
</dbReference>
<keyword evidence="3" id="KW-1185">Reference proteome</keyword>
<name>A0ABD3E3E1_9LAMI</name>
<accession>A0ABD3E3E1</accession>
<dbReference type="SUPFAM" id="SSF53098">
    <property type="entry name" value="Ribonuclease H-like"/>
    <property type="match status" value="1"/>
</dbReference>
<proteinExistence type="predicted"/>
<evidence type="ECO:0000313" key="2">
    <source>
        <dbReference type="EMBL" id="KAL3648822.1"/>
    </source>
</evidence>
<comment type="caution">
    <text evidence="2">The sequence shown here is derived from an EMBL/GenBank/DDBJ whole genome shotgun (WGS) entry which is preliminary data.</text>
</comment>
<reference evidence="3" key="1">
    <citation type="journal article" date="2024" name="IScience">
        <title>Strigolactones Initiate the Formation of Haustorium-like Structures in Castilleja.</title>
        <authorList>
            <person name="Buerger M."/>
            <person name="Peterson D."/>
            <person name="Chory J."/>
        </authorList>
    </citation>
    <scope>NUCLEOTIDE SEQUENCE [LARGE SCALE GENOMIC DNA]</scope>
</reference>
<dbReference type="PANTHER" id="PTHR47074">
    <property type="entry name" value="BNAC02G40300D PROTEIN"/>
    <property type="match status" value="1"/>
</dbReference>
<dbReference type="CDD" id="cd06222">
    <property type="entry name" value="RNase_H_like"/>
    <property type="match status" value="1"/>
</dbReference>
<evidence type="ECO:0000313" key="3">
    <source>
        <dbReference type="Proteomes" id="UP001632038"/>
    </source>
</evidence>
<dbReference type="InterPro" id="IPR012337">
    <property type="entry name" value="RNaseH-like_sf"/>
</dbReference>
<dbReference type="InterPro" id="IPR002156">
    <property type="entry name" value="RNaseH_domain"/>
</dbReference>
<dbReference type="PANTHER" id="PTHR47074:SF11">
    <property type="entry name" value="REVERSE TRANSCRIPTASE-LIKE PROTEIN"/>
    <property type="match status" value="1"/>
</dbReference>
<sequence length="140" mass="15571">MVVAVSRSCKAHWHSMAQSCQGLDLPAKPWKPPPDSWIKVNVDTAYANNIAYTGVVFRDSLGSILFTASFKHSCLDATAAESLAILDACEKLIKQRMDKVIIESDCLNVITFINVDSVNCLWTAAPMIEEIRRLKLKWSS</sequence>
<dbReference type="InterPro" id="IPR044730">
    <property type="entry name" value="RNase_H-like_dom_plant"/>
</dbReference>
<gene>
    <name evidence="2" type="ORF">CASFOL_005225</name>
</gene>
<feature type="domain" description="RNase H type-1" evidence="1">
    <location>
        <begin position="41"/>
        <end position="136"/>
    </location>
</feature>
<dbReference type="InterPro" id="IPR036397">
    <property type="entry name" value="RNaseH_sf"/>
</dbReference>